<keyword evidence="2" id="KW-0810">Translation regulation</keyword>
<dbReference type="Pfam" id="PF02410">
    <property type="entry name" value="RsfS"/>
    <property type="match status" value="1"/>
</dbReference>
<comment type="similarity">
    <text evidence="1 2">Belongs to the Iojap/RsfS family.</text>
</comment>
<dbReference type="PANTHER" id="PTHR21043:SF0">
    <property type="entry name" value="MITOCHONDRIAL ASSEMBLY OF RIBOSOMAL LARGE SUBUNIT PROTEIN 1"/>
    <property type="match status" value="1"/>
</dbReference>
<keyword evidence="2" id="KW-0963">Cytoplasm</keyword>
<dbReference type="NCBIfam" id="TIGR00090">
    <property type="entry name" value="rsfS_iojap_ybeB"/>
    <property type="match status" value="1"/>
</dbReference>
<evidence type="ECO:0000256" key="1">
    <source>
        <dbReference type="ARBA" id="ARBA00010574"/>
    </source>
</evidence>
<dbReference type="SUPFAM" id="SSF81301">
    <property type="entry name" value="Nucleotidyltransferase"/>
    <property type="match status" value="1"/>
</dbReference>
<comment type="function">
    <text evidence="2">Functions as a ribosomal silencing factor. Interacts with ribosomal protein uL14 (rplN), blocking formation of intersubunit bridge B8. Prevents association of the 30S and 50S ribosomal subunits and the formation of functional ribosomes, thus repressing translation.</text>
</comment>
<dbReference type="InterPro" id="IPR004394">
    <property type="entry name" value="Iojap/RsfS/C7orf30"/>
</dbReference>
<reference evidence="3 4" key="1">
    <citation type="submission" date="2016-10" db="EMBL/GenBank/DDBJ databases">
        <authorList>
            <person name="Varghese N."/>
            <person name="Submissions S."/>
        </authorList>
    </citation>
    <scope>NUCLEOTIDE SEQUENCE [LARGE SCALE GENOMIC DNA]</scope>
    <source>
        <strain evidence="3 4">DSM 9169</strain>
    </source>
</reference>
<dbReference type="HAMAP" id="MF_01477">
    <property type="entry name" value="Iojap_RsfS"/>
    <property type="match status" value="1"/>
</dbReference>
<dbReference type="PANTHER" id="PTHR21043">
    <property type="entry name" value="IOJAP SUPERFAMILY ORTHOLOG"/>
    <property type="match status" value="1"/>
</dbReference>
<evidence type="ECO:0000313" key="4">
    <source>
        <dbReference type="Proteomes" id="UP000198976"/>
    </source>
</evidence>
<comment type="subcellular location">
    <subcellularLocation>
        <location evidence="2">Cytoplasm</location>
    </subcellularLocation>
</comment>
<organism evidence="3 4">
    <name type="scientific">Schaalia radingae</name>
    <dbReference type="NCBI Taxonomy" id="131110"/>
    <lineage>
        <taxon>Bacteria</taxon>
        <taxon>Bacillati</taxon>
        <taxon>Actinomycetota</taxon>
        <taxon>Actinomycetes</taxon>
        <taxon>Actinomycetales</taxon>
        <taxon>Actinomycetaceae</taxon>
        <taxon>Schaalia</taxon>
    </lineage>
</organism>
<dbReference type="EMBL" id="LT629792">
    <property type="protein sequence ID" value="SDT91772.1"/>
    <property type="molecule type" value="Genomic_DNA"/>
</dbReference>
<sequence length="128" mass="14136">MTVSSHTSQLIAVAAQAASDKLASDMKMIDVRARMPLSEAFMICSASSARQVSAIAENIMDELAAQLDLRPERIEGRTEGHWVLIDYADVVIHVLTDEDREYYALESLWADQPITELDADRDLEALGA</sequence>
<dbReference type="InterPro" id="IPR043519">
    <property type="entry name" value="NT_sf"/>
</dbReference>
<dbReference type="Gene3D" id="3.30.460.10">
    <property type="entry name" value="Beta Polymerase, domain 2"/>
    <property type="match status" value="1"/>
</dbReference>
<dbReference type="RefSeq" id="WP_257590408.1">
    <property type="nucleotide sequence ID" value="NZ_LT629792.1"/>
</dbReference>
<dbReference type="Proteomes" id="UP000198976">
    <property type="component" value="Chromosome I"/>
</dbReference>
<comment type="subunit">
    <text evidence="2">Interacts with ribosomal protein uL14 (rplN).</text>
</comment>
<protein>
    <recommendedName>
        <fullName evidence="2">Ribosomal silencing factor RsfS</fullName>
    </recommendedName>
</protein>
<accession>A0ABY0V6U7</accession>
<evidence type="ECO:0000313" key="3">
    <source>
        <dbReference type="EMBL" id="SDT91772.1"/>
    </source>
</evidence>
<proteinExistence type="inferred from homology"/>
<evidence type="ECO:0000256" key="2">
    <source>
        <dbReference type="HAMAP-Rule" id="MF_01477"/>
    </source>
</evidence>
<gene>
    <name evidence="2" type="primary">rsfS</name>
    <name evidence="3" type="ORF">SAMN04489714_0874</name>
</gene>
<name>A0ABY0V6U7_9ACTO</name>
<keyword evidence="4" id="KW-1185">Reference proteome</keyword>
<keyword evidence="2" id="KW-0678">Repressor</keyword>